<dbReference type="CDD" id="cd06661">
    <property type="entry name" value="GGCT_like"/>
    <property type="match status" value="1"/>
</dbReference>
<dbReference type="OMA" id="DHREKDG"/>
<evidence type="ECO:0000313" key="5">
    <source>
        <dbReference type="EMBL" id="RDW26065.1"/>
    </source>
</evidence>
<evidence type="ECO:0000256" key="3">
    <source>
        <dbReference type="SAM" id="MobiDB-lite"/>
    </source>
</evidence>
<dbReference type="GO" id="GO:0061928">
    <property type="term" value="F:glutathione specific gamma-glutamylcyclotransferase activity"/>
    <property type="evidence" value="ECO:0007669"/>
    <property type="project" value="UniProtKB-EC"/>
</dbReference>
<dbReference type="KEGG" id="yli:2909041"/>
<dbReference type="Gene3D" id="3.10.490.10">
    <property type="entry name" value="Gamma-glutamyl cyclotransferase-like"/>
    <property type="match status" value="1"/>
</dbReference>
<evidence type="ECO:0000313" key="4">
    <source>
        <dbReference type="EMBL" id="AOW07723.1"/>
    </source>
</evidence>
<name>A0A1H6PNB1_YARLL</name>
<reference evidence="5 7" key="2">
    <citation type="submission" date="2018-07" db="EMBL/GenBank/DDBJ databases">
        <title>Draft Genome Assemblies for Five Robust Yarrowia lipolytica Strains Exhibiting High Lipid Production and Pentose Sugar Utilization and Sugar Alcohol Secretion from Undetoxified Lignocellulosic Biomass Hydrolysates.</title>
        <authorList>
            <consortium name="DOE Joint Genome Institute"/>
            <person name="Walker C."/>
            <person name="Ryu S."/>
            <person name="Na H."/>
            <person name="Zane M."/>
            <person name="LaButti K."/>
            <person name="Lipzen A."/>
            <person name="Haridas S."/>
            <person name="Barry K."/>
            <person name="Grigoriev I.V."/>
            <person name="Quarterman J."/>
            <person name="Slininger P."/>
            <person name="Dien B."/>
            <person name="Trinh C.T."/>
        </authorList>
    </citation>
    <scope>NUCLEOTIDE SEQUENCE [LARGE SCALE GENOMIC DNA]</scope>
    <source>
        <strain evidence="5 7">YB392</strain>
    </source>
</reference>
<organism evidence="4 6">
    <name type="scientific">Yarrowia lipolytica</name>
    <name type="common">Candida lipolytica</name>
    <dbReference type="NCBI Taxonomy" id="4952"/>
    <lineage>
        <taxon>Eukaryota</taxon>
        <taxon>Fungi</taxon>
        <taxon>Dikarya</taxon>
        <taxon>Ascomycota</taxon>
        <taxon>Saccharomycotina</taxon>
        <taxon>Dipodascomycetes</taxon>
        <taxon>Dipodascales</taxon>
        <taxon>Dipodascales incertae sedis</taxon>
        <taxon>Yarrowia</taxon>
    </lineage>
</organism>
<dbReference type="VEuPathDB" id="FungiDB:YALI1_F33572g"/>
<dbReference type="EMBL" id="CP017558">
    <property type="protein sequence ID" value="AOW07723.1"/>
    <property type="molecule type" value="Genomic_DNA"/>
</dbReference>
<dbReference type="InterPro" id="IPR013024">
    <property type="entry name" value="GGCT-like"/>
</dbReference>
<dbReference type="OrthoDB" id="1933483at2759"/>
<dbReference type="Proteomes" id="UP000256601">
    <property type="component" value="Unassembled WGS sequence"/>
</dbReference>
<proteinExistence type="predicted"/>
<evidence type="ECO:0000256" key="2">
    <source>
        <dbReference type="ARBA" id="ARBA00023239"/>
    </source>
</evidence>
<gene>
    <name evidence="5" type="ORF">B0I71DRAFT_131584</name>
    <name evidence="4" type="ORF">YALI1_F33572g</name>
</gene>
<accession>A0A1H6PNB1</accession>
<evidence type="ECO:0000256" key="1">
    <source>
        <dbReference type="ARBA" id="ARBA00012344"/>
    </source>
</evidence>
<dbReference type="Proteomes" id="UP000182444">
    <property type="component" value="Chromosome 1F"/>
</dbReference>
<dbReference type="FunFam" id="3.10.490.10:FF:000021">
    <property type="entry name" value="Gamma-glutamylcyclotransferase"/>
    <property type="match status" value="1"/>
</dbReference>
<dbReference type="PANTHER" id="PTHR12192:SF2">
    <property type="entry name" value="GLUTATHIONE-SPECIFIC GAMMA-GLUTAMYLCYCLOTRANSFERASE 2"/>
    <property type="match status" value="1"/>
</dbReference>
<dbReference type="EC" id="4.3.2.7" evidence="1"/>
<evidence type="ECO:0000313" key="7">
    <source>
        <dbReference type="Proteomes" id="UP000256601"/>
    </source>
</evidence>
<keyword evidence="2" id="KW-0456">Lyase</keyword>
<dbReference type="AlphaFoldDB" id="A0A1H6PNB1"/>
<dbReference type="eggNOG" id="KOG3182">
    <property type="taxonomic scope" value="Eukaryota"/>
</dbReference>
<reference evidence="4 6" key="1">
    <citation type="journal article" date="2016" name="PLoS ONE">
        <title>Sequence Assembly of Yarrowia lipolytica Strain W29/CLIB89 Shows Transposable Element Diversity.</title>
        <authorList>
            <person name="Magnan C."/>
            <person name="Yu J."/>
            <person name="Chang I."/>
            <person name="Jahn E."/>
            <person name="Kanomata Y."/>
            <person name="Wu J."/>
            <person name="Zeller M."/>
            <person name="Oakes M."/>
            <person name="Baldi P."/>
            <person name="Sandmeyer S."/>
        </authorList>
    </citation>
    <scope>NUCLEOTIDE SEQUENCE [LARGE SCALE GENOMIC DNA]</scope>
    <source>
        <strain evidence="4">CLIB89</strain>
        <strain evidence="6">CLIB89(W29)</strain>
    </source>
</reference>
<dbReference type="InterPro" id="IPR006840">
    <property type="entry name" value="ChaC"/>
</dbReference>
<dbReference type="RefSeq" id="XP_505894.1">
    <property type="nucleotide sequence ID" value="XM_505894.1"/>
</dbReference>
<dbReference type="GO" id="GO:0006751">
    <property type="term" value="P:glutathione catabolic process"/>
    <property type="evidence" value="ECO:0007669"/>
    <property type="project" value="InterPro"/>
</dbReference>
<feature type="compositionally biased region" description="Basic and acidic residues" evidence="3">
    <location>
        <begin position="17"/>
        <end position="27"/>
    </location>
</feature>
<feature type="region of interest" description="Disordered" evidence="3">
    <location>
        <begin position="1"/>
        <end position="27"/>
    </location>
</feature>
<dbReference type="GO" id="GO:0005737">
    <property type="term" value="C:cytoplasm"/>
    <property type="evidence" value="ECO:0007669"/>
    <property type="project" value="TreeGrafter"/>
</dbReference>
<dbReference type="VEuPathDB" id="FungiDB:YALI0_F26103g"/>
<evidence type="ECO:0000313" key="6">
    <source>
        <dbReference type="Proteomes" id="UP000182444"/>
    </source>
</evidence>
<sequence length="247" mass="28157">MINENGPLRAAPNGDFPDVKEAQNAPEKEENTEYWIFGYGSLIFKPPPHWDVRLPGYVTGYVRRFWQSSNDHRGVPEAPGRVVTLIEKSFWESLDDPHPSHDDCTTWGVAYRIKKEYVEEVKTYLDIREQNGYSVHNVPFHVSQESLRANKDAYPCSCFDGQVPTQIETVCFIGTPDNEAFVGPQDPTQLAKHIVHSKGPSGENREYLYRLYESLIELAPEAHDHHLHDLVSVAKKYETESGIVPYA</sequence>
<protein>
    <recommendedName>
        <fullName evidence="1">glutathione-specific gamma-glutamylcyclotransferase</fullName>
        <ecNumber evidence="1">4.3.2.7</ecNumber>
    </recommendedName>
</protein>
<dbReference type="EMBL" id="KZ858988">
    <property type="protein sequence ID" value="RDW26065.1"/>
    <property type="molecule type" value="Genomic_DNA"/>
</dbReference>
<dbReference type="PANTHER" id="PTHR12192">
    <property type="entry name" value="CATION TRANSPORT PROTEIN CHAC-RELATED"/>
    <property type="match status" value="1"/>
</dbReference>
<dbReference type="GeneID" id="2909041"/>
<dbReference type="Pfam" id="PF04752">
    <property type="entry name" value="ChaC"/>
    <property type="match status" value="1"/>
</dbReference>